<dbReference type="Pfam" id="PF25122">
    <property type="entry name" value="DUF7815"/>
    <property type="match status" value="1"/>
</dbReference>
<reference evidence="2" key="1">
    <citation type="journal article" date="2023" name="bioRxiv">
        <title>Improved chromosome-level genome assembly for marigold (Tagetes erecta).</title>
        <authorList>
            <person name="Jiang F."/>
            <person name="Yuan L."/>
            <person name="Wang S."/>
            <person name="Wang H."/>
            <person name="Xu D."/>
            <person name="Wang A."/>
            <person name="Fan W."/>
        </authorList>
    </citation>
    <scope>NUCLEOTIDE SEQUENCE</scope>
    <source>
        <strain evidence="2">WSJ</strain>
        <tissue evidence="2">Leaf</tissue>
    </source>
</reference>
<dbReference type="AlphaFoldDB" id="A0AAD8P5P7"/>
<feature type="domain" description="DUF7815" evidence="1">
    <location>
        <begin position="159"/>
        <end position="184"/>
    </location>
</feature>
<comment type="caution">
    <text evidence="2">The sequence shown here is derived from an EMBL/GenBank/DDBJ whole genome shotgun (WGS) entry which is preliminary data.</text>
</comment>
<proteinExistence type="predicted"/>
<evidence type="ECO:0000313" key="3">
    <source>
        <dbReference type="Proteomes" id="UP001229421"/>
    </source>
</evidence>
<accession>A0AAD8P5P7</accession>
<evidence type="ECO:0000313" key="2">
    <source>
        <dbReference type="EMBL" id="KAK1439815.1"/>
    </source>
</evidence>
<keyword evidence="3" id="KW-1185">Reference proteome</keyword>
<protein>
    <recommendedName>
        <fullName evidence="1">DUF7815 domain-containing protein</fullName>
    </recommendedName>
</protein>
<organism evidence="2 3">
    <name type="scientific">Tagetes erecta</name>
    <name type="common">African marigold</name>
    <dbReference type="NCBI Taxonomy" id="13708"/>
    <lineage>
        <taxon>Eukaryota</taxon>
        <taxon>Viridiplantae</taxon>
        <taxon>Streptophyta</taxon>
        <taxon>Embryophyta</taxon>
        <taxon>Tracheophyta</taxon>
        <taxon>Spermatophyta</taxon>
        <taxon>Magnoliopsida</taxon>
        <taxon>eudicotyledons</taxon>
        <taxon>Gunneridae</taxon>
        <taxon>Pentapetalae</taxon>
        <taxon>asterids</taxon>
        <taxon>campanulids</taxon>
        <taxon>Asterales</taxon>
        <taxon>Asteraceae</taxon>
        <taxon>Asteroideae</taxon>
        <taxon>Heliantheae alliance</taxon>
        <taxon>Tageteae</taxon>
        <taxon>Tagetes</taxon>
    </lineage>
</organism>
<dbReference type="PANTHER" id="PTHR36308">
    <property type="entry name" value="DENTIN SIALOPHOSPHOPROTEIN-RELATED"/>
    <property type="match status" value="1"/>
</dbReference>
<dbReference type="EMBL" id="JAUHHV010000001">
    <property type="protein sequence ID" value="KAK1439815.1"/>
    <property type="molecule type" value="Genomic_DNA"/>
</dbReference>
<evidence type="ECO:0000259" key="1">
    <source>
        <dbReference type="Pfam" id="PF25122"/>
    </source>
</evidence>
<sequence>MQLLHAYFQAVFIALVPPSFHPLCRALDCHISLCCFYAIKAASALSRASSQPTLTLKPIIGIVVSTLNSGNNLPCNHHHFHRRFSVTSDLSTKSPYSHTRSQIKPTNTMDFDIPTDLISKSQIGFREAAGLSLFDRNNTSLPPFSTVEASILSLDPSPSYLRCKFCQGKLLRGSQSLICVYCGQNQKKDLHPEPISFNSTHGYSWLLQSLNFNGSERIGSLAEGSGTDGGQGLAEDELTLSELLDLKISWRDEPEKLENSSKIKTSEHNISLNLGTTDFDEFFTKSMSKSASVSDVLEEQPIVGKADQNKIVEGEESFTSDWNAEFQFADTKMEHEKPGPVDQFFPKSVSTSAVVSDGLEDQPGASKADRSKIFEGEESFTSDWNAEFQFADTKMEHEKPGPGDQFFPKSMSTSAVVSDVLEDQPGASKADQNKIFEGEESFTSDWNSEFQFADTKVEHEKPESVDLFKGAETDLSSHMDVVFGQAESFDLKKPNDGSDLFQVDLFANTSSATFQQSEQLDAVVQSKDGLSGDLNDYNLKDVDGDWFSDGSWQKSSVKDTLNDGSLLVNPDDTSTDTVQAKDGLSGNINDFNLNNMDGDWFSDGNWQKSSVKSALNDGSLQDNPNDTSTDWFENANWQKDSTNNNTATVKDDILFDIKPDANDLIQSENFDVDNSGKQHSDATDWFENSQWMIGGSGSTTNNVVSKDDVDDDDGFGEWNDFTSSTGNKDPFQASWKESSHEKVDFDTSEKMSELDLFQSRVVSPEVDFGNFSQSDIFAGDKNPNDTPGVYDMFSEVSTAIRNANIEAGNNAEGTKNDASTSSKDDVQMLMSQMHDLSFMLKNELSVPSKPDDTDTSHS</sequence>
<dbReference type="Proteomes" id="UP001229421">
    <property type="component" value="Unassembled WGS sequence"/>
</dbReference>
<dbReference type="PANTHER" id="PTHR36308:SF1">
    <property type="entry name" value="DENTIN SIALOPHOSPHOPROTEIN-RELATED"/>
    <property type="match status" value="1"/>
</dbReference>
<gene>
    <name evidence="2" type="ORF">QVD17_05637</name>
</gene>
<dbReference type="InterPro" id="IPR056717">
    <property type="entry name" value="DUF7815"/>
</dbReference>
<name>A0AAD8P5P7_TARER</name>